<feature type="transmembrane region" description="Helical" evidence="5">
    <location>
        <begin position="6"/>
        <end position="26"/>
    </location>
</feature>
<dbReference type="Proteomes" id="UP000269154">
    <property type="component" value="Unassembled WGS sequence"/>
</dbReference>
<dbReference type="InterPro" id="IPR009908">
    <property type="entry name" value="Methylamine_util_MauE"/>
</dbReference>
<comment type="subcellular location">
    <subcellularLocation>
        <location evidence="1">Membrane</location>
        <topology evidence="1">Multi-pass membrane protein</topology>
    </subcellularLocation>
</comment>
<keyword evidence="2 5" id="KW-0812">Transmembrane</keyword>
<feature type="transmembrane region" description="Helical" evidence="5">
    <location>
        <begin position="141"/>
        <end position="161"/>
    </location>
</feature>
<reference evidence="7 8" key="1">
    <citation type="journal article" date="2018" name="ACS Chem. Biol.">
        <title>Ketoreductase domain dysfunction expands chemodiversity: malyngamide biosynthesis in the cyanobacterium Okeania hirsuta.</title>
        <authorList>
            <person name="Moss N.A."/>
            <person name="Leao T."/>
            <person name="Rankin M."/>
            <person name="McCullough T.M."/>
            <person name="Qu P."/>
            <person name="Korobeynikov A."/>
            <person name="Smith J.L."/>
            <person name="Gerwick L."/>
            <person name="Gerwick W.H."/>
        </authorList>
    </citation>
    <scope>NUCLEOTIDE SEQUENCE [LARGE SCALE GENOMIC DNA]</scope>
    <source>
        <strain evidence="7 8">PAB10Feb10-1</strain>
    </source>
</reference>
<dbReference type="Pfam" id="PF07291">
    <property type="entry name" value="MauE"/>
    <property type="match status" value="1"/>
</dbReference>
<dbReference type="OrthoDB" id="462848at2"/>
<dbReference type="InterPro" id="IPR036249">
    <property type="entry name" value="Thioredoxin-like_sf"/>
</dbReference>
<evidence type="ECO:0000256" key="1">
    <source>
        <dbReference type="ARBA" id="ARBA00004141"/>
    </source>
</evidence>
<evidence type="ECO:0000313" key="8">
    <source>
        <dbReference type="Proteomes" id="UP000269154"/>
    </source>
</evidence>
<comment type="caution">
    <text evidence="7">The sequence shown here is derived from an EMBL/GenBank/DDBJ whole genome shotgun (WGS) entry which is preliminary data.</text>
</comment>
<evidence type="ECO:0000256" key="2">
    <source>
        <dbReference type="ARBA" id="ARBA00022692"/>
    </source>
</evidence>
<protein>
    <recommendedName>
        <fullName evidence="6">Methylamine utilisation protein MauE domain-containing protein</fullName>
    </recommendedName>
</protein>
<keyword evidence="3 5" id="KW-1133">Transmembrane helix</keyword>
<feature type="transmembrane region" description="Helical" evidence="5">
    <location>
        <begin position="116"/>
        <end position="135"/>
    </location>
</feature>
<name>A0A3N6QYY3_9CYAN</name>
<dbReference type="GO" id="GO:0016020">
    <property type="term" value="C:membrane"/>
    <property type="evidence" value="ECO:0007669"/>
    <property type="project" value="UniProtKB-SubCell"/>
</dbReference>
<gene>
    <name evidence="7" type="ORF">D5R40_14330</name>
</gene>
<dbReference type="SUPFAM" id="SSF52833">
    <property type="entry name" value="Thioredoxin-like"/>
    <property type="match status" value="1"/>
</dbReference>
<proteinExistence type="predicted"/>
<dbReference type="AlphaFoldDB" id="A0A3N6QYY3"/>
<accession>A0A3N6QYY3</accession>
<sequence length="309" mass="35090">MILFTLASTASTIVGSIFLFTGIAKIIEPWKFSQHIAKLDLINTQLIIPISLTFTAIESALGIALILRVLPTIIMPLSILLLLNLSMLTYWSTSTGKTEDCGCYNGLLEITPTQSLILNAIYIFLLIFAEFFGLYRPTVLWQWLVVLITFIISYALAAGSLEYMQENGRPYLDFTPLQENRKWRLEWLGEDSESLMSGSVIVVFMSPECSQCKHWLGVLKLVQWQDDLPAIVGLIDTDDIQKGQYFVDSYFLNFPVVAVDKRLYKKLKIEVVPTAVVLKDGVIQEKWIGLMPMWFINKINQGENSYNRV</sequence>
<dbReference type="RefSeq" id="WP_124143921.1">
    <property type="nucleotide sequence ID" value="NZ_CAWOKI010000373.1"/>
</dbReference>
<feature type="transmembrane region" description="Helical" evidence="5">
    <location>
        <begin position="73"/>
        <end position="91"/>
    </location>
</feature>
<dbReference type="GO" id="GO:0030416">
    <property type="term" value="P:methylamine metabolic process"/>
    <property type="evidence" value="ECO:0007669"/>
    <property type="project" value="InterPro"/>
</dbReference>
<evidence type="ECO:0000256" key="3">
    <source>
        <dbReference type="ARBA" id="ARBA00022989"/>
    </source>
</evidence>
<evidence type="ECO:0000259" key="6">
    <source>
        <dbReference type="Pfam" id="PF07291"/>
    </source>
</evidence>
<keyword evidence="8" id="KW-1185">Reference proteome</keyword>
<dbReference type="Gene3D" id="3.40.30.10">
    <property type="entry name" value="Glutaredoxin"/>
    <property type="match status" value="1"/>
</dbReference>
<feature type="domain" description="Methylamine utilisation protein MauE" evidence="6">
    <location>
        <begin position="6"/>
        <end position="129"/>
    </location>
</feature>
<evidence type="ECO:0000256" key="4">
    <source>
        <dbReference type="ARBA" id="ARBA00023136"/>
    </source>
</evidence>
<organism evidence="7 8">
    <name type="scientific">Okeania hirsuta</name>
    <dbReference type="NCBI Taxonomy" id="1458930"/>
    <lineage>
        <taxon>Bacteria</taxon>
        <taxon>Bacillati</taxon>
        <taxon>Cyanobacteriota</taxon>
        <taxon>Cyanophyceae</taxon>
        <taxon>Oscillatoriophycideae</taxon>
        <taxon>Oscillatoriales</taxon>
        <taxon>Microcoleaceae</taxon>
        <taxon>Okeania</taxon>
    </lineage>
</organism>
<evidence type="ECO:0000256" key="5">
    <source>
        <dbReference type="SAM" id="Phobius"/>
    </source>
</evidence>
<evidence type="ECO:0000313" key="7">
    <source>
        <dbReference type="EMBL" id="RQH42364.1"/>
    </source>
</evidence>
<feature type="transmembrane region" description="Helical" evidence="5">
    <location>
        <begin position="46"/>
        <end position="67"/>
    </location>
</feature>
<dbReference type="EMBL" id="RCBY01000071">
    <property type="protein sequence ID" value="RQH42364.1"/>
    <property type="molecule type" value="Genomic_DNA"/>
</dbReference>
<keyword evidence="4 5" id="KW-0472">Membrane</keyword>